<evidence type="ECO:0000313" key="3">
    <source>
        <dbReference type="Proteomes" id="UP001473302"/>
    </source>
</evidence>
<keyword evidence="1" id="KW-0472">Membrane</keyword>
<dbReference type="EMBL" id="BAABUK010000039">
    <property type="protein sequence ID" value="GAA5817205.1"/>
    <property type="molecule type" value="Genomic_DNA"/>
</dbReference>
<sequence length="152" mass="17780">MRTTSNHIYRKCDGITAKYQLRNLRNWSKLSSSFEWTCISRNFYEKGFKTPNVLAIRDSSPLNTIISIVLCHISYCKKFEKEYYDKILNLFKSSNILKSIKNIQKIKSFDTIKEKLSLNEGSADLILLAMFVIIVNYIMEKLTDFSQMLVLL</sequence>
<gene>
    <name evidence="2" type="ORF">MFLAVUS_010748</name>
</gene>
<accession>A0ABP9ZDK9</accession>
<reference evidence="2 3" key="1">
    <citation type="submission" date="2024-04" db="EMBL/GenBank/DDBJ databases">
        <title>genome sequences of Mucor flavus KT1a and Helicostylum pulchrum KT1b strains isolated from the surface of a dry-aged beef.</title>
        <authorList>
            <person name="Toyotome T."/>
            <person name="Hosono M."/>
            <person name="Torimaru M."/>
            <person name="Fukuda K."/>
            <person name="Mikami N."/>
        </authorList>
    </citation>
    <scope>NUCLEOTIDE SEQUENCE [LARGE SCALE GENOMIC DNA]</scope>
    <source>
        <strain evidence="2 3">KT1a</strain>
    </source>
</reference>
<protein>
    <submittedName>
        <fullName evidence="2">Uncharacterized protein</fullName>
    </submittedName>
</protein>
<organism evidence="2 3">
    <name type="scientific">Mucor flavus</name>
    <dbReference type="NCBI Taxonomy" id="439312"/>
    <lineage>
        <taxon>Eukaryota</taxon>
        <taxon>Fungi</taxon>
        <taxon>Fungi incertae sedis</taxon>
        <taxon>Mucoromycota</taxon>
        <taxon>Mucoromycotina</taxon>
        <taxon>Mucoromycetes</taxon>
        <taxon>Mucorales</taxon>
        <taxon>Mucorineae</taxon>
        <taxon>Mucoraceae</taxon>
        <taxon>Mucor</taxon>
    </lineage>
</organism>
<evidence type="ECO:0000256" key="1">
    <source>
        <dbReference type="SAM" id="Phobius"/>
    </source>
</evidence>
<comment type="caution">
    <text evidence="2">The sequence shown here is derived from an EMBL/GenBank/DDBJ whole genome shotgun (WGS) entry which is preliminary data.</text>
</comment>
<evidence type="ECO:0000313" key="2">
    <source>
        <dbReference type="EMBL" id="GAA5817205.1"/>
    </source>
</evidence>
<feature type="transmembrane region" description="Helical" evidence="1">
    <location>
        <begin position="122"/>
        <end position="139"/>
    </location>
</feature>
<name>A0ABP9ZDK9_9FUNG</name>
<keyword evidence="1" id="KW-1133">Transmembrane helix</keyword>
<keyword evidence="1" id="KW-0812">Transmembrane</keyword>
<proteinExistence type="predicted"/>
<dbReference type="Proteomes" id="UP001473302">
    <property type="component" value="Unassembled WGS sequence"/>
</dbReference>
<keyword evidence="3" id="KW-1185">Reference proteome</keyword>